<dbReference type="InterPro" id="IPR010982">
    <property type="entry name" value="Lambda_DNA-bd_dom_sf"/>
</dbReference>
<sequence>MQPNTEVTHGDTRGELQRLVGRNLRRVRLESSTSQDTFAAQLGYARSYMGDIERGVRNITLKSLEELASRAGIAPMALPVPDDEYGHGSG</sequence>
<feature type="domain" description="HTH cro/C1-type" evidence="1">
    <location>
        <begin position="24"/>
        <end position="78"/>
    </location>
</feature>
<comment type="caution">
    <text evidence="2">The sequence shown here is derived from an EMBL/GenBank/DDBJ whole genome shotgun (WGS) entry which is preliminary data.</text>
</comment>
<evidence type="ECO:0000259" key="1">
    <source>
        <dbReference type="PROSITE" id="PS50943"/>
    </source>
</evidence>
<reference evidence="3" key="1">
    <citation type="journal article" date="2019" name="Int. J. Syst. Evol. Microbiol.">
        <title>The Global Catalogue of Microorganisms (GCM) 10K type strain sequencing project: providing services to taxonomists for standard genome sequencing and annotation.</title>
        <authorList>
            <consortium name="The Broad Institute Genomics Platform"/>
            <consortium name="The Broad Institute Genome Sequencing Center for Infectious Disease"/>
            <person name="Wu L."/>
            <person name="Ma J."/>
        </authorList>
    </citation>
    <scope>NUCLEOTIDE SEQUENCE [LARGE SCALE GENOMIC DNA]</scope>
    <source>
        <strain evidence="3">JCM 13595</strain>
    </source>
</reference>
<dbReference type="Proteomes" id="UP001501461">
    <property type="component" value="Unassembled WGS sequence"/>
</dbReference>
<dbReference type="InterPro" id="IPR001387">
    <property type="entry name" value="Cro/C1-type_HTH"/>
</dbReference>
<gene>
    <name evidence="2" type="ORF">GCM10009720_23500</name>
</gene>
<dbReference type="CDD" id="cd00093">
    <property type="entry name" value="HTH_XRE"/>
    <property type="match status" value="1"/>
</dbReference>
<dbReference type="Pfam" id="PF01381">
    <property type="entry name" value="HTH_3"/>
    <property type="match status" value="1"/>
</dbReference>
<dbReference type="EMBL" id="BAAAMN010000048">
    <property type="protein sequence ID" value="GAA2042176.1"/>
    <property type="molecule type" value="Genomic_DNA"/>
</dbReference>
<dbReference type="RefSeq" id="WP_343958883.1">
    <property type="nucleotide sequence ID" value="NZ_BAAAMN010000048.1"/>
</dbReference>
<name>A0ABP5GCK5_9MICC</name>
<dbReference type="SUPFAM" id="SSF47413">
    <property type="entry name" value="lambda repressor-like DNA-binding domains"/>
    <property type="match status" value="1"/>
</dbReference>
<keyword evidence="3" id="KW-1185">Reference proteome</keyword>
<organism evidence="2 3">
    <name type="scientific">Yaniella flava</name>
    <dbReference type="NCBI Taxonomy" id="287930"/>
    <lineage>
        <taxon>Bacteria</taxon>
        <taxon>Bacillati</taxon>
        <taxon>Actinomycetota</taxon>
        <taxon>Actinomycetes</taxon>
        <taxon>Micrococcales</taxon>
        <taxon>Micrococcaceae</taxon>
        <taxon>Yaniella</taxon>
    </lineage>
</organism>
<dbReference type="SMART" id="SM00530">
    <property type="entry name" value="HTH_XRE"/>
    <property type="match status" value="1"/>
</dbReference>
<dbReference type="Gene3D" id="1.10.260.40">
    <property type="entry name" value="lambda repressor-like DNA-binding domains"/>
    <property type="match status" value="1"/>
</dbReference>
<protein>
    <recommendedName>
        <fullName evidence="1">HTH cro/C1-type domain-containing protein</fullName>
    </recommendedName>
</protein>
<accession>A0ABP5GCK5</accession>
<evidence type="ECO:0000313" key="2">
    <source>
        <dbReference type="EMBL" id="GAA2042176.1"/>
    </source>
</evidence>
<proteinExistence type="predicted"/>
<dbReference type="PROSITE" id="PS50943">
    <property type="entry name" value="HTH_CROC1"/>
    <property type="match status" value="1"/>
</dbReference>
<evidence type="ECO:0000313" key="3">
    <source>
        <dbReference type="Proteomes" id="UP001501461"/>
    </source>
</evidence>